<dbReference type="EMBL" id="EQ962662">
    <property type="protein sequence ID" value="EED11546.1"/>
    <property type="molecule type" value="Genomic_DNA"/>
</dbReference>
<dbReference type="HOGENOM" id="CLU_1887168_0_0_1"/>
<organism evidence="1 2">
    <name type="scientific">Talaromyces stipitatus (strain ATCC 10500 / CBS 375.48 / QM 6759 / NRRL 1006)</name>
    <name type="common">Penicillium stipitatum</name>
    <dbReference type="NCBI Taxonomy" id="441959"/>
    <lineage>
        <taxon>Eukaryota</taxon>
        <taxon>Fungi</taxon>
        <taxon>Dikarya</taxon>
        <taxon>Ascomycota</taxon>
        <taxon>Pezizomycotina</taxon>
        <taxon>Eurotiomycetes</taxon>
        <taxon>Eurotiomycetidae</taxon>
        <taxon>Eurotiales</taxon>
        <taxon>Trichocomaceae</taxon>
        <taxon>Talaromyces</taxon>
        <taxon>Talaromyces sect. Talaromyces</taxon>
    </lineage>
</organism>
<proteinExistence type="predicted"/>
<evidence type="ECO:0008006" key="3">
    <source>
        <dbReference type="Google" id="ProtNLM"/>
    </source>
</evidence>
<dbReference type="AlphaFoldDB" id="B8MV90"/>
<sequence>MTIRRRLKQWGISRTDLGSAELEDKIKELYFKRDLRDSKIIRALEKDGIKISKSTLAALRRWIGLQRRVVNPEDIQHTDNIVRDAVRKQLASGRIEGYREAISTDFFELRVIIFHATGYSILFGNLIRMYPASKK</sequence>
<dbReference type="OrthoDB" id="5392716at2759"/>
<dbReference type="GeneID" id="8108576"/>
<dbReference type="Proteomes" id="UP000001745">
    <property type="component" value="Unassembled WGS sequence"/>
</dbReference>
<dbReference type="STRING" id="441959.B8MV90"/>
<dbReference type="InParanoid" id="B8MV90"/>
<name>B8MV90_TALSN</name>
<gene>
    <name evidence="1" type="ORF">TSTA_008420</name>
</gene>
<dbReference type="PhylomeDB" id="B8MV90"/>
<reference evidence="2" key="1">
    <citation type="journal article" date="2015" name="Genome Announc.">
        <title>Genome sequence of the AIDS-associated pathogen Penicillium marneffei (ATCC18224) and its near taxonomic relative Talaromyces stipitatus (ATCC10500).</title>
        <authorList>
            <person name="Nierman W.C."/>
            <person name="Fedorova-Abrams N.D."/>
            <person name="Andrianopoulos A."/>
        </authorList>
    </citation>
    <scope>NUCLEOTIDE SEQUENCE [LARGE SCALE GENOMIC DNA]</scope>
    <source>
        <strain evidence="2">ATCC 10500 / CBS 375.48 / QM 6759 / NRRL 1006</strain>
    </source>
</reference>
<keyword evidence="2" id="KW-1185">Reference proteome</keyword>
<dbReference type="RefSeq" id="XP_002488727.1">
    <property type="nucleotide sequence ID" value="XM_002488682.1"/>
</dbReference>
<evidence type="ECO:0000313" key="2">
    <source>
        <dbReference type="Proteomes" id="UP000001745"/>
    </source>
</evidence>
<evidence type="ECO:0000313" key="1">
    <source>
        <dbReference type="EMBL" id="EED11546.1"/>
    </source>
</evidence>
<dbReference type="VEuPathDB" id="FungiDB:TSTA_008420"/>
<accession>B8MV90</accession>
<protein>
    <recommendedName>
        <fullName evidence="3">Clr5 domain-containing protein</fullName>
    </recommendedName>
</protein>